<evidence type="ECO:0000256" key="2">
    <source>
        <dbReference type="SAM" id="MobiDB-lite"/>
    </source>
</evidence>
<feature type="compositionally biased region" description="Pro residues" evidence="2">
    <location>
        <begin position="318"/>
        <end position="330"/>
    </location>
</feature>
<proteinExistence type="predicted"/>
<dbReference type="SUPFAM" id="SSF52540">
    <property type="entry name" value="P-loop containing nucleoside triphosphate hydrolases"/>
    <property type="match status" value="1"/>
</dbReference>
<dbReference type="SMART" id="SM00175">
    <property type="entry name" value="RAB"/>
    <property type="match status" value="1"/>
</dbReference>
<accession>A0A125SEA5</accession>
<dbReference type="AlphaFoldDB" id="A0A125SEA5"/>
<dbReference type="InterPro" id="IPR027417">
    <property type="entry name" value="P-loop_NTPase"/>
</dbReference>
<dbReference type="GO" id="GO:0005525">
    <property type="term" value="F:GTP binding"/>
    <property type="evidence" value="ECO:0007669"/>
    <property type="project" value="InterPro"/>
</dbReference>
<organism evidence="3">
    <name type="scientific">Monocercomonoides exilis</name>
    <dbReference type="NCBI Taxonomy" id="2049356"/>
    <lineage>
        <taxon>Eukaryota</taxon>
        <taxon>Metamonada</taxon>
        <taxon>Preaxostyla</taxon>
        <taxon>Oxymonadida</taxon>
        <taxon>Polymastigidae</taxon>
        <taxon>Monocercomonoides</taxon>
    </lineage>
</organism>
<dbReference type="PANTHER" id="PTHR47978">
    <property type="match status" value="1"/>
</dbReference>
<dbReference type="GeneID" id="94210118"/>
<dbReference type="SMART" id="SM00176">
    <property type="entry name" value="RAN"/>
    <property type="match status" value="1"/>
</dbReference>
<dbReference type="SMART" id="SM00173">
    <property type="entry name" value="RAS"/>
    <property type="match status" value="1"/>
</dbReference>
<reference evidence="3" key="1">
    <citation type="journal article" date="2016" name="Biol. Direct">
        <title>A paneukaryotic genomic analysis of the small GTPase RABL2 underscores the significance of recurrent gene loss in eukaryote evolution.</title>
        <authorList>
            <person name="Elias M."/>
            <person name="Klimes V."/>
            <person name="Derelle R."/>
            <person name="Petrzelkova R."/>
            <person name="Tachezy J."/>
        </authorList>
    </citation>
    <scope>NUCLEOTIDE SEQUENCE</scope>
    <source>
        <strain evidence="3">PA203</strain>
    </source>
</reference>
<dbReference type="InterPro" id="IPR005225">
    <property type="entry name" value="Small_GTP-bd"/>
</dbReference>
<sequence length="330" mass="36692">MEKVILFRLRSINFLSLFNLQQPMSDESNDEHISASGSAIKVIILGDSAVGKTKLMERFLLDKFHKQQLSTYALTIFPYTAHLQDVGEVKVEFWDTAGQDIFEEIHQSYYYGAHSCILCFDVTRKITYTNMQKWWDELQKYSPNIPSVVVANKIDVDPSATTKEFAFAKKHGLPLYYCSASTGVNVVKLFTDAINLGYRTMKNPTDPFMGELMRLLEENRSANPDLLPRPAPSPQTYSISMSPSFPSTPTPTNSIDSADSSTFTSSSSTPSESSTFSSEFQKTSEAQKHPITASISQSTRSSLPSSASPDNTSTVRQAPPPPPPPPKKKY</sequence>
<dbReference type="OrthoDB" id="48625at2759"/>
<dbReference type="Gene3D" id="3.40.50.300">
    <property type="entry name" value="P-loop containing nucleotide triphosphate hydrolases"/>
    <property type="match status" value="1"/>
</dbReference>
<dbReference type="PRINTS" id="PR00449">
    <property type="entry name" value="RASTRNSFRMNG"/>
</dbReference>
<dbReference type="EMBL" id="KU522222">
    <property type="protein sequence ID" value="AME21657.1"/>
    <property type="molecule type" value="Genomic_DNA"/>
</dbReference>
<dbReference type="InterPro" id="IPR001806">
    <property type="entry name" value="Small_GTPase"/>
</dbReference>
<dbReference type="Pfam" id="PF00071">
    <property type="entry name" value="Ras"/>
    <property type="match status" value="1"/>
</dbReference>
<keyword evidence="1" id="KW-0547">Nucleotide-binding</keyword>
<feature type="region of interest" description="Disordered" evidence="2">
    <location>
        <begin position="222"/>
        <end position="330"/>
    </location>
</feature>
<dbReference type="FunFam" id="3.40.50.300:FF:001447">
    <property type="entry name" value="Ras-related protein Rab-1B"/>
    <property type="match status" value="1"/>
</dbReference>
<dbReference type="VEuPathDB" id="GiardiaDB:MONOS_4470"/>
<name>A0A125SEA5_9EUKA</name>
<feature type="compositionally biased region" description="Low complexity" evidence="2">
    <location>
        <begin position="236"/>
        <end position="284"/>
    </location>
</feature>
<feature type="compositionally biased region" description="Low complexity" evidence="2">
    <location>
        <begin position="294"/>
        <end position="308"/>
    </location>
</feature>
<protein>
    <submittedName>
        <fullName evidence="3">RABL2</fullName>
    </submittedName>
</protein>
<dbReference type="GO" id="GO:0003924">
    <property type="term" value="F:GTPase activity"/>
    <property type="evidence" value="ECO:0007669"/>
    <property type="project" value="InterPro"/>
</dbReference>
<dbReference type="NCBIfam" id="TIGR00231">
    <property type="entry name" value="small_GTP"/>
    <property type="match status" value="1"/>
</dbReference>
<dbReference type="RefSeq" id="XP_067719096.1">
    <property type="nucleotide sequence ID" value="XM_067874545.1"/>
</dbReference>
<dbReference type="PROSITE" id="PS51419">
    <property type="entry name" value="RAB"/>
    <property type="match status" value="1"/>
</dbReference>
<evidence type="ECO:0000313" key="3">
    <source>
        <dbReference type="EMBL" id="AME21657.1"/>
    </source>
</evidence>
<dbReference type="SMART" id="SM00174">
    <property type="entry name" value="RHO"/>
    <property type="match status" value="1"/>
</dbReference>
<evidence type="ECO:0000256" key="1">
    <source>
        <dbReference type="ARBA" id="ARBA00022741"/>
    </source>
</evidence>